<dbReference type="EMBL" id="JACBZT010000001">
    <property type="protein sequence ID" value="NYJ07954.1"/>
    <property type="molecule type" value="Genomic_DNA"/>
</dbReference>
<evidence type="ECO:0000256" key="1">
    <source>
        <dbReference type="SAM" id="MobiDB-lite"/>
    </source>
</evidence>
<dbReference type="SUPFAM" id="SSF55781">
    <property type="entry name" value="GAF domain-like"/>
    <property type="match status" value="1"/>
</dbReference>
<evidence type="ECO:0000313" key="3">
    <source>
        <dbReference type="EMBL" id="NYJ07954.1"/>
    </source>
</evidence>
<dbReference type="GO" id="GO:0003723">
    <property type="term" value="F:RNA binding"/>
    <property type="evidence" value="ECO:0007669"/>
    <property type="project" value="InterPro"/>
</dbReference>
<evidence type="ECO:0000259" key="2">
    <source>
        <dbReference type="SMART" id="SM01012"/>
    </source>
</evidence>
<proteinExistence type="predicted"/>
<sequence length="245" mass="25954">MSAPESAAGRFEQAAQQPPPAELAAPELLPARLAHAVAAALPVDGAGLTVHADAGMRAPIGASDPITAHAEQLQFTFGAGPCLRAADDGVAIVFDEEDIRRNWAELHASLTTETPYRAVLSLPLLPPLGPLIVLDVYVRDPAELARLDRDEVEAVLVRLTIRLAEGLLGPDDGQQADGWWSGPDAQRRTRVWQAMGMVALQRDLEPGDALQVLKAHAFATGRVVDDVAADLVDGRLDARALEGAP</sequence>
<dbReference type="AlphaFoldDB" id="A0A853CIW7"/>
<name>A0A853CIW7_9ACTN</name>
<gene>
    <name evidence="3" type="ORF">GGQ55_004232</name>
</gene>
<keyword evidence="4" id="KW-1185">Reference proteome</keyword>
<dbReference type="InterPro" id="IPR005561">
    <property type="entry name" value="ANTAR"/>
</dbReference>
<reference evidence="3 4" key="1">
    <citation type="submission" date="2020-07" db="EMBL/GenBank/DDBJ databases">
        <title>Sequencing the genomes of 1000 actinobacteria strains.</title>
        <authorList>
            <person name="Klenk H.-P."/>
        </authorList>
    </citation>
    <scope>NUCLEOTIDE SEQUENCE [LARGE SCALE GENOMIC DNA]</scope>
    <source>
        <strain evidence="3 4">DSM 104001</strain>
    </source>
</reference>
<comment type="caution">
    <text evidence="3">The sequence shown here is derived from an EMBL/GenBank/DDBJ whole genome shotgun (WGS) entry which is preliminary data.</text>
</comment>
<protein>
    <recommendedName>
        <fullName evidence="2">ANTAR domain-containing protein</fullName>
    </recommendedName>
</protein>
<feature type="region of interest" description="Disordered" evidence="1">
    <location>
        <begin position="1"/>
        <end position="20"/>
    </location>
</feature>
<accession>A0A853CIW7</accession>
<feature type="domain" description="ANTAR" evidence="2">
    <location>
        <begin position="155"/>
        <end position="232"/>
    </location>
</feature>
<organism evidence="3 4">
    <name type="scientific">Petropleomorpha daqingensis</name>
    <dbReference type="NCBI Taxonomy" id="2026353"/>
    <lineage>
        <taxon>Bacteria</taxon>
        <taxon>Bacillati</taxon>
        <taxon>Actinomycetota</taxon>
        <taxon>Actinomycetes</taxon>
        <taxon>Geodermatophilales</taxon>
        <taxon>Geodermatophilaceae</taxon>
        <taxon>Petropleomorpha</taxon>
    </lineage>
</organism>
<evidence type="ECO:0000313" key="4">
    <source>
        <dbReference type="Proteomes" id="UP000541969"/>
    </source>
</evidence>
<dbReference type="RefSeq" id="WP_179720185.1">
    <property type="nucleotide sequence ID" value="NZ_JACBZT010000001.1"/>
</dbReference>
<dbReference type="SMART" id="SM01012">
    <property type="entry name" value="ANTAR"/>
    <property type="match status" value="1"/>
</dbReference>
<dbReference type="Proteomes" id="UP000541969">
    <property type="component" value="Unassembled WGS sequence"/>
</dbReference>